<reference evidence="1" key="1">
    <citation type="submission" date="2020-07" db="EMBL/GenBank/DDBJ databases">
        <title>Multicomponent nature underlies the extraordinary mechanical properties of spider dragline silk.</title>
        <authorList>
            <person name="Kono N."/>
            <person name="Nakamura H."/>
            <person name="Mori M."/>
            <person name="Yoshida Y."/>
            <person name="Ohtoshi R."/>
            <person name="Malay A.D."/>
            <person name="Moran D.A.P."/>
            <person name="Tomita M."/>
            <person name="Numata K."/>
            <person name="Arakawa K."/>
        </authorList>
    </citation>
    <scope>NUCLEOTIDE SEQUENCE</scope>
</reference>
<evidence type="ECO:0000313" key="2">
    <source>
        <dbReference type="Proteomes" id="UP000887116"/>
    </source>
</evidence>
<dbReference type="AlphaFoldDB" id="A0A8X6EX82"/>
<organism evidence="1 2">
    <name type="scientific">Trichonephila clavata</name>
    <name type="common">Joro spider</name>
    <name type="synonym">Nephila clavata</name>
    <dbReference type="NCBI Taxonomy" id="2740835"/>
    <lineage>
        <taxon>Eukaryota</taxon>
        <taxon>Metazoa</taxon>
        <taxon>Ecdysozoa</taxon>
        <taxon>Arthropoda</taxon>
        <taxon>Chelicerata</taxon>
        <taxon>Arachnida</taxon>
        <taxon>Araneae</taxon>
        <taxon>Araneomorphae</taxon>
        <taxon>Entelegynae</taxon>
        <taxon>Araneoidea</taxon>
        <taxon>Nephilidae</taxon>
        <taxon>Trichonephila</taxon>
    </lineage>
</organism>
<proteinExistence type="predicted"/>
<dbReference type="Proteomes" id="UP000887116">
    <property type="component" value="Unassembled WGS sequence"/>
</dbReference>
<evidence type="ECO:0000313" key="1">
    <source>
        <dbReference type="EMBL" id="GFQ63777.1"/>
    </source>
</evidence>
<comment type="caution">
    <text evidence="1">The sequence shown here is derived from an EMBL/GenBank/DDBJ whole genome shotgun (WGS) entry which is preliminary data.</text>
</comment>
<keyword evidence="2" id="KW-1185">Reference proteome</keyword>
<sequence length="97" mass="10899">MAREKNGASMAADRSDPIYSSSLYLEISRQSPRPERQRTDDYLESSAVFLCFELNSFLFTSVLSPRTSRQSESGFICMFFRCACKGMEAFSNQPSGA</sequence>
<gene>
    <name evidence="1" type="ORF">TNCT_116581</name>
</gene>
<dbReference type="OrthoDB" id="10274071at2759"/>
<name>A0A8X6EX82_TRICU</name>
<accession>A0A8X6EX82</accession>
<dbReference type="EMBL" id="BMAO01019901">
    <property type="protein sequence ID" value="GFQ63777.1"/>
    <property type="molecule type" value="Genomic_DNA"/>
</dbReference>
<protein>
    <submittedName>
        <fullName evidence="1">Uncharacterized protein</fullName>
    </submittedName>
</protein>